<proteinExistence type="predicted"/>
<comment type="caution">
    <text evidence="1">The sequence shown here is derived from an EMBL/GenBank/DDBJ whole genome shotgun (WGS) entry which is preliminary data.</text>
</comment>
<organism evidence="1 2">
    <name type="scientific">Armillaria tabescens</name>
    <name type="common">Ringless honey mushroom</name>
    <name type="synonym">Agaricus tabescens</name>
    <dbReference type="NCBI Taxonomy" id="1929756"/>
    <lineage>
        <taxon>Eukaryota</taxon>
        <taxon>Fungi</taxon>
        <taxon>Dikarya</taxon>
        <taxon>Basidiomycota</taxon>
        <taxon>Agaricomycotina</taxon>
        <taxon>Agaricomycetes</taxon>
        <taxon>Agaricomycetidae</taxon>
        <taxon>Agaricales</taxon>
        <taxon>Marasmiineae</taxon>
        <taxon>Physalacriaceae</taxon>
        <taxon>Desarmillaria</taxon>
    </lineage>
</organism>
<dbReference type="RefSeq" id="XP_060333585.1">
    <property type="nucleotide sequence ID" value="XM_060469428.1"/>
</dbReference>
<dbReference type="EMBL" id="JAUEPS010000010">
    <property type="protein sequence ID" value="KAK0461847.1"/>
    <property type="molecule type" value="Genomic_DNA"/>
</dbReference>
<accession>A0AA39TK15</accession>
<sequence length="194" mass="22129">MEPLLSRLYRTKHQPSQNLLALYKTTEVFLAGGDYHLGSHQDNHNFFCNLFGYLEPNSSLALHLLVSRPELKSTSWYRLIHLRSFSASTVLFNNQVRLLEMIIEHDRGEVQSPISWINQDVPNTIFVNIPEGVDVYAPWGQRPEGKVDPRLTADQNGLLSHTANHPVLLTAALCKEPGFVRNIDFELNRGERLL</sequence>
<name>A0AA39TK15_ARMTA</name>
<dbReference type="GeneID" id="85352976"/>
<keyword evidence="2" id="KW-1185">Reference proteome</keyword>
<gene>
    <name evidence="1" type="ORF">EV420DRAFT_1477570</name>
</gene>
<evidence type="ECO:0000313" key="2">
    <source>
        <dbReference type="Proteomes" id="UP001175211"/>
    </source>
</evidence>
<dbReference type="AlphaFoldDB" id="A0AA39TK15"/>
<dbReference type="Proteomes" id="UP001175211">
    <property type="component" value="Unassembled WGS sequence"/>
</dbReference>
<evidence type="ECO:0000313" key="1">
    <source>
        <dbReference type="EMBL" id="KAK0461847.1"/>
    </source>
</evidence>
<protein>
    <submittedName>
        <fullName evidence="1">Uncharacterized protein</fullName>
    </submittedName>
</protein>
<reference evidence="1" key="1">
    <citation type="submission" date="2023-06" db="EMBL/GenBank/DDBJ databases">
        <authorList>
            <consortium name="Lawrence Berkeley National Laboratory"/>
            <person name="Ahrendt S."/>
            <person name="Sahu N."/>
            <person name="Indic B."/>
            <person name="Wong-Bajracharya J."/>
            <person name="Merenyi Z."/>
            <person name="Ke H.-M."/>
            <person name="Monk M."/>
            <person name="Kocsube S."/>
            <person name="Drula E."/>
            <person name="Lipzen A."/>
            <person name="Balint B."/>
            <person name="Henrissat B."/>
            <person name="Andreopoulos B."/>
            <person name="Martin F.M."/>
            <person name="Harder C.B."/>
            <person name="Rigling D."/>
            <person name="Ford K.L."/>
            <person name="Foster G.D."/>
            <person name="Pangilinan J."/>
            <person name="Papanicolaou A."/>
            <person name="Barry K."/>
            <person name="LaButti K."/>
            <person name="Viragh M."/>
            <person name="Koriabine M."/>
            <person name="Yan M."/>
            <person name="Riley R."/>
            <person name="Champramary S."/>
            <person name="Plett K.L."/>
            <person name="Tsai I.J."/>
            <person name="Slot J."/>
            <person name="Sipos G."/>
            <person name="Plett J."/>
            <person name="Nagy L.G."/>
            <person name="Grigoriev I.V."/>
        </authorList>
    </citation>
    <scope>NUCLEOTIDE SEQUENCE</scope>
    <source>
        <strain evidence="1">CCBAS 213</strain>
    </source>
</reference>